<reference evidence="1" key="1">
    <citation type="submission" date="2017-07" db="EMBL/GenBank/DDBJ databases">
        <title>Taro Niue Genome Assembly and Annotation.</title>
        <authorList>
            <person name="Atibalentja N."/>
            <person name="Keating K."/>
            <person name="Fields C.J."/>
        </authorList>
    </citation>
    <scope>NUCLEOTIDE SEQUENCE</scope>
    <source>
        <strain evidence="1">Niue_2</strain>
        <tissue evidence="1">Leaf</tissue>
    </source>
</reference>
<organism evidence="1 2">
    <name type="scientific">Colocasia esculenta</name>
    <name type="common">Wild taro</name>
    <name type="synonym">Arum esculentum</name>
    <dbReference type="NCBI Taxonomy" id="4460"/>
    <lineage>
        <taxon>Eukaryota</taxon>
        <taxon>Viridiplantae</taxon>
        <taxon>Streptophyta</taxon>
        <taxon>Embryophyta</taxon>
        <taxon>Tracheophyta</taxon>
        <taxon>Spermatophyta</taxon>
        <taxon>Magnoliopsida</taxon>
        <taxon>Liliopsida</taxon>
        <taxon>Araceae</taxon>
        <taxon>Aroideae</taxon>
        <taxon>Colocasieae</taxon>
        <taxon>Colocasia</taxon>
    </lineage>
</organism>
<accession>A0A843WWQ1</accession>
<feature type="non-terminal residue" evidence="1">
    <location>
        <position position="168"/>
    </location>
</feature>
<gene>
    <name evidence="1" type="ORF">Taro_041743</name>
</gene>
<dbReference type="Proteomes" id="UP000652761">
    <property type="component" value="Unassembled WGS sequence"/>
</dbReference>
<comment type="caution">
    <text evidence="1">The sequence shown here is derived from an EMBL/GenBank/DDBJ whole genome shotgun (WGS) entry which is preliminary data.</text>
</comment>
<name>A0A843WWQ1_COLES</name>
<protein>
    <submittedName>
        <fullName evidence="1">Uncharacterized protein</fullName>
    </submittedName>
</protein>
<evidence type="ECO:0000313" key="2">
    <source>
        <dbReference type="Proteomes" id="UP000652761"/>
    </source>
</evidence>
<keyword evidence="2" id="KW-1185">Reference proteome</keyword>
<dbReference type="AlphaFoldDB" id="A0A843WWQ1"/>
<dbReference type="EMBL" id="NMUH01004230">
    <property type="protein sequence ID" value="MQM08885.1"/>
    <property type="molecule type" value="Genomic_DNA"/>
</dbReference>
<sequence>VGPRRPRRRGSPWGRLLPVGVLVGVRQGPNHIWDGAAGIGASLGAQAVVAPRKEKKRWIGHHMGQGGGESRVRTQVGWVFPQGCVSSEIRLSVEEKEKENLLESEEDLLCWAHTNDGSESRIWHIVTEDDLDGLAQRRARVIFWARKIDAEDKFMVVFASITQRCAPP</sequence>
<feature type="non-terminal residue" evidence="1">
    <location>
        <position position="1"/>
    </location>
</feature>
<evidence type="ECO:0000313" key="1">
    <source>
        <dbReference type="EMBL" id="MQM08885.1"/>
    </source>
</evidence>
<proteinExistence type="predicted"/>